<evidence type="ECO:0000313" key="10">
    <source>
        <dbReference type="Ensembl" id="ENSSAUP00010016353.1"/>
    </source>
</evidence>
<dbReference type="InParanoid" id="A0A671UQW9"/>
<feature type="domain" description="Homeobox" evidence="9">
    <location>
        <begin position="348"/>
        <end position="408"/>
    </location>
</feature>
<dbReference type="PROSITE" id="PS50071">
    <property type="entry name" value="HOMEOBOX_2"/>
    <property type="match status" value="2"/>
</dbReference>
<name>A0A671UQW9_SPAAU</name>
<evidence type="ECO:0000256" key="2">
    <source>
        <dbReference type="ARBA" id="ARBA00004123"/>
    </source>
</evidence>
<dbReference type="Proteomes" id="UP000472265">
    <property type="component" value="Chromosome 10"/>
</dbReference>
<dbReference type="OrthoDB" id="6159439at2759"/>
<dbReference type="AlphaFoldDB" id="A0A671UQW9"/>
<feature type="compositionally biased region" description="Basic and acidic residues" evidence="8">
    <location>
        <begin position="210"/>
        <end position="238"/>
    </location>
</feature>
<keyword evidence="11" id="KW-1185">Reference proteome</keyword>
<evidence type="ECO:0000256" key="4">
    <source>
        <dbReference type="ARBA" id="ARBA00023155"/>
    </source>
</evidence>
<reference evidence="10" key="1">
    <citation type="submission" date="2021-04" db="EMBL/GenBank/DDBJ databases">
        <authorList>
            <consortium name="Wellcome Sanger Institute Data Sharing"/>
        </authorList>
    </citation>
    <scope>NUCLEOTIDE SEQUENCE [LARGE SCALE GENOMIC DNA]</scope>
</reference>
<dbReference type="SMART" id="SM00389">
    <property type="entry name" value="HOX"/>
    <property type="match status" value="2"/>
</dbReference>
<evidence type="ECO:0000256" key="3">
    <source>
        <dbReference type="ARBA" id="ARBA00023125"/>
    </source>
</evidence>
<accession>A0A671UQW9</accession>
<dbReference type="Pfam" id="PF00046">
    <property type="entry name" value="Homeodomain"/>
    <property type="match status" value="2"/>
</dbReference>
<evidence type="ECO:0000256" key="5">
    <source>
        <dbReference type="ARBA" id="ARBA00023242"/>
    </source>
</evidence>
<keyword evidence="3 6" id="KW-0238">DNA-binding</keyword>
<dbReference type="InterPro" id="IPR001356">
    <property type="entry name" value="HD"/>
</dbReference>
<organism evidence="10 11">
    <name type="scientific">Sparus aurata</name>
    <name type="common">Gilthead sea bream</name>
    <dbReference type="NCBI Taxonomy" id="8175"/>
    <lineage>
        <taxon>Eukaryota</taxon>
        <taxon>Metazoa</taxon>
        <taxon>Chordata</taxon>
        <taxon>Craniata</taxon>
        <taxon>Vertebrata</taxon>
        <taxon>Euteleostomi</taxon>
        <taxon>Actinopterygii</taxon>
        <taxon>Neopterygii</taxon>
        <taxon>Teleostei</taxon>
        <taxon>Neoteleostei</taxon>
        <taxon>Acanthomorphata</taxon>
        <taxon>Eupercaria</taxon>
        <taxon>Spariformes</taxon>
        <taxon>Sparidae</taxon>
        <taxon>Sparus</taxon>
    </lineage>
</organism>
<dbReference type="SUPFAM" id="SSF46689">
    <property type="entry name" value="Homeodomain-like"/>
    <property type="match status" value="2"/>
</dbReference>
<feature type="DNA-binding region" description="Homeobox" evidence="6">
    <location>
        <begin position="70"/>
        <end position="113"/>
    </location>
</feature>
<reference evidence="10" key="3">
    <citation type="submission" date="2025-09" db="UniProtKB">
        <authorList>
            <consortium name="Ensembl"/>
        </authorList>
    </citation>
    <scope>IDENTIFICATION</scope>
</reference>
<dbReference type="GO" id="GO:0000981">
    <property type="term" value="F:DNA-binding transcription factor activity, RNA polymerase II-specific"/>
    <property type="evidence" value="ECO:0007669"/>
    <property type="project" value="TreeGrafter"/>
</dbReference>
<evidence type="ECO:0000256" key="8">
    <source>
        <dbReference type="SAM" id="MobiDB-lite"/>
    </source>
</evidence>
<reference evidence="10" key="2">
    <citation type="submission" date="2025-08" db="UniProtKB">
        <authorList>
            <consortium name="Ensembl"/>
        </authorList>
    </citation>
    <scope>IDENTIFICATION</scope>
</reference>
<evidence type="ECO:0000259" key="9">
    <source>
        <dbReference type="PROSITE" id="PS50071"/>
    </source>
</evidence>
<sequence>MKQKADGGLLRLGQKMPDYCGEAEMSFTMASLNPNQTSTLVLPLVSDSKRLMWVQSNQMNLRLDGATELEKAFDRFPYLKRNQAAALAQRCSLHPDQVRVWFMVQRLRYGISWDYEDIIKVQRKLEGSQGKGKLQKGTGRKARESGGMKAGEVREEQSANEGRKMADNVKSERKIMQEQPAMEEKDRKAESQEDKRNTQIKRKGMAAKDTVAKRSRADEGVVERAEELNGDEVKRESSRANLPETTVFTSMKKTAEANIGLPSSQVWPDHQSFVVQDNTLDVLPSLVPPTQTQAQTPNTPRTPVMSGFEEKAEMEGEPHAASKNPNVGDVGEPMVLANVPNYPVVADGYPRSHFYTKTRSQLTMMKGLFANCQYPDSEDYDRLAALTGLPRPRLVQWFADMRYYVKKLKPTWLTQEQHKQALANIRYRQCLSTLARALERERREGRGEQLSVQVPPEENMYGSSVNI</sequence>
<comment type="subcellular location">
    <subcellularLocation>
        <location evidence="2 6 7">Nucleus</location>
    </subcellularLocation>
</comment>
<evidence type="ECO:0000313" key="11">
    <source>
        <dbReference type="Proteomes" id="UP000472265"/>
    </source>
</evidence>
<feature type="compositionally biased region" description="Basic and acidic residues" evidence="8">
    <location>
        <begin position="141"/>
        <end position="197"/>
    </location>
</feature>
<evidence type="ECO:0000256" key="1">
    <source>
        <dbReference type="ARBA" id="ARBA00003263"/>
    </source>
</evidence>
<feature type="region of interest" description="Disordered" evidence="8">
    <location>
        <begin position="126"/>
        <end position="238"/>
    </location>
</feature>
<dbReference type="PANTHER" id="PTHR15467">
    <property type="entry name" value="ZINC-FINGERS AND HOMEOBOXES RELATED"/>
    <property type="match status" value="1"/>
</dbReference>
<evidence type="ECO:0000256" key="7">
    <source>
        <dbReference type="RuleBase" id="RU000682"/>
    </source>
</evidence>
<keyword evidence="4 6" id="KW-0371">Homeobox</keyword>
<protein>
    <recommendedName>
        <fullName evidence="9">Homeobox domain-containing protein</fullName>
    </recommendedName>
</protein>
<keyword evidence="5 6" id="KW-0539">Nucleus</keyword>
<evidence type="ECO:0000256" key="6">
    <source>
        <dbReference type="PROSITE-ProRule" id="PRU00108"/>
    </source>
</evidence>
<dbReference type="CDD" id="cd00086">
    <property type="entry name" value="homeodomain"/>
    <property type="match status" value="2"/>
</dbReference>
<dbReference type="Ensembl" id="ENSSAUT00010017320.1">
    <property type="protein sequence ID" value="ENSSAUP00010016353.1"/>
    <property type="gene ID" value="ENSSAUG00010007543.1"/>
</dbReference>
<dbReference type="GeneTree" id="ENSGT00940000176132"/>
<dbReference type="InterPro" id="IPR009057">
    <property type="entry name" value="Homeodomain-like_sf"/>
</dbReference>
<gene>
    <name evidence="10" type="primary">homezb</name>
</gene>
<dbReference type="GO" id="GO:0003677">
    <property type="term" value="F:DNA binding"/>
    <property type="evidence" value="ECO:0007669"/>
    <property type="project" value="UniProtKB-UniRule"/>
</dbReference>
<feature type="domain" description="Homeobox" evidence="9">
    <location>
        <begin position="68"/>
        <end position="112"/>
    </location>
</feature>
<proteinExistence type="predicted"/>
<feature type="DNA-binding region" description="Homeobox" evidence="6">
    <location>
        <begin position="350"/>
        <end position="409"/>
    </location>
</feature>
<feature type="region of interest" description="Disordered" evidence="8">
    <location>
        <begin position="445"/>
        <end position="467"/>
    </location>
</feature>
<dbReference type="Gene3D" id="1.10.10.60">
    <property type="entry name" value="Homeodomain-like"/>
    <property type="match status" value="2"/>
</dbReference>
<comment type="function">
    <text evidence="1">Sequence-specific transcription factor which is part of a developmental regulatory system that provides cells with specific positional identities on the anterior-posterior axis.</text>
</comment>
<dbReference type="PANTHER" id="PTHR15467:SF10">
    <property type="entry name" value="HOMEOBOX AND LEUCINE ZIPPER ENCODING B-RELATED"/>
    <property type="match status" value="1"/>
</dbReference>
<dbReference type="GO" id="GO:0005634">
    <property type="term" value="C:nucleus"/>
    <property type="evidence" value="ECO:0007669"/>
    <property type="project" value="UniProtKB-SubCell"/>
</dbReference>
<dbReference type="OMA" id="ISWDYED"/>